<gene>
    <name evidence="2" type="ORF">FF100_26545</name>
</gene>
<dbReference type="InterPro" id="IPR026275">
    <property type="entry name" value="Glyoxalase/dOase/EhpR"/>
</dbReference>
<dbReference type="Pfam" id="PF00903">
    <property type="entry name" value="Glyoxalase"/>
    <property type="match status" value="1"/>
</dbReference>
<sequence length="121" mass="12841">MLQPTYTLLYVDDPVASGRFYAALLGRAPIEAAPTFVLFAFEGGQKLGLWSRHSVAPAATATGGGAEIAVTVSDDAALDATHAAWVEKGVPILQAPTDMDFGRTFVARDPDGHRLRVFRPG</sequence>
<name>A0A5C4L9X4_9HYPH</name>
<dbReference type="Gene3D" id="3.30.720.120">
    <property type="match status" value="1"/>
</dbReference>
<comment type="caution">
    <text evidence="2">The sequence shown here is derived from an EMBL/GenBank/DDBJ whole genome shotgun (WGS) entry which is preliminary data.</text>
</comment>
<dbReference type="InterPro" id="IPR029068">
    <property type="entry name" value="Glyas_Bleomycin-R_OHBP_Dase"/>
</dbReference>
<protein>
    <submittedName>
        <fullName evidence="2">Drug:proton antiporter</fullName>
    </submittedName>
</protein>
<dbReference type="OrthoDB" id="9803142at2"/>
<dbReference type="SUPFAM" id="SSF54593">
    <property type="entry name" value="Glyoxalase/Bleomycin resistance protein/Dihydroxybiphenyl dioxygenase"/>
    <property type="match status" value="1"/>
</dbReference>
<evidence type="ECO:0000313" key="3">
    <source>
        <dbReference type="Proteomes" id="UP000305267"/>
    </source>
</evidence>
<dbReference type="RefSeq" id="WP_139038768.1">
    <property type="nucleotide sequence ID" value="NZ_VDDA01000017.1"/>
</dbReference>
<accession>A0A5C4L9X4</accession>
<dbReference type="AlphaFoldDB" id="A0A5C4L9X4"/>
<reference evidence="2 3" key="1">
    <citation type="submission" date="2019-06" db="EMBL/GenBank/DDBJ databases">
        <title>Genome of Methylobacterium sp. 17Sr1-39.</title>
        <authorList>
            <person name="Seo T."/>
        </authorList>
    </citation>
    <scope>NUCLEOTIDE SEQUENCE [LARGE SCALE GENOMIC DNA]</scope>
    <source>
        <strain evidence="2 3">17Sr1-39</strain>
    </source>
</reference>
<organism evidence="2 3">
    <name type="scientific">Methylobacterium terricola</name>
    <dbReference type="NCBI Taxonomy" id="2583531"/>
    <lineage>
        <taxon>Bacteria</taxon>
        <taxon>Pseudomonadati</taxon>
        <taxon>Pseudomonadota</taxon>
        <taxon>Alphaproteobacteria</taxon>
        <taxon>Hyphomicrobiales</taxon>
        <taxon>Methylobacteriaceae</taxon>
        <taxon>Methylobacterium</taxon>
    </lineage>
</organism>
<evidence type="ECO:0000313" key="2">
    <source>
        <dbReference type="EMBL" id="TNC09397.1"/>
    </source>
</evidence>
<dbReference type="Proteomes" id="UP000305267">
    <property type="component" value="Unassembled WGS sequence"/>
</dbReference>
<keyword evidence="3" id="KW-1185">Reference proteome</keyword>
<dbReference type="EMBL" id="VDDA01000017">
    <property type="protein sequence ID" value="TNC09397.1"/>
    <property type="molecule type" value="Genomic_DNA"/>
</dbReference>
<dbReference type="PROSITE" id="PS51819">
    <property type="entry name" value="VOC"/>
    <property type="match status" value="1"/>
</dbReference>
<dbReference type="Gene3D" id="3.30.720.110">
    <property type="match status" value="1"/>
</dbReference>
<dbReference type="InterPro" id="IPR037523">
    <property type="entry name" value="VOC_core"/>
</dbReference>
<evidence type="ECO:0000259" key="1">
    <source>
        <dbReference type="PROSITE" id="PS51819"/>
    </source>
</evidence>
<dbReference type="PIRSF" id="PIRSF039020">
    <property type="entry name" value="EhpR"/>
    <property type="match status" value="1"/>
</dbReference>
<proteinExistence type="predicted"/>
<dbReference type="InterPro" id="IPR004360">
    <property type="entry name" value="Glyas_Fos-R_dOase_dom"/>
</dbReference>
<feature type="domain" description="VOC" evidence="1">
    <location>
        <begin position="3"/>
        <end position="120"/>
    </location>
</feature>